<evidence type="ECO:0000313" key="2">
    <source>
        <dbReference type="Proteomes" id="UP000284605"/>
    </source>
</evidence>
<reference evidence="1 2" key="1">
    <citation type="submission" date="2018-09" db="EMBL/GenBank/DDBJ databases">
        <authorList>
            <person name="Zhu H."/>
        </authorList>
    </citation>
    <scope>NUCLEOTIDE SEQUENCE [LARGE SCALE GENOMIC DNA]</scope>
    <source>
        <strain evidence="1 2">K1W22B-8</strain>
    </source>
</reference>
<accession>A0A418WB92</accession>
<organism evidence="1 2">
    <name type="scientific">Oleomonas cavernae</name>
    <dbReference type="NCBI Taxonomy" id="2320859"/>
    <lineage>
        <taxon>Bacteria</taxon>
        <taxon>Pseudomonadati</taxon>
        <taxon>Pseudomonadota</taxon>
        <taxon>Alphaproteobacteria</taxon>
        <taxon>Acetobacterales</taxon>
        <taxon>Acetobacteraceae</taxon>
        <taxon>Oleomonas</taxon>
    </lineage>
</organism>
<dbReference type="RefSeq" id="WP_119777886.1">
    <property type="nucleotide sequence ID" value="NZ_QYUK01000011.1"/>
</dbReference>
<protein>
    <submittedName>
        <fullName evidence="1">DUF429 domain-containing protein</fullName>
    </submittedName>
</protein>
<dbReference type="Proteomes" id="UP000284605">
    <property type="component" value="Unassembled WGS sequence"/>
</dbReference>
<name>A0A418WB92_9PROT</name>
<dbReference type="AlphaFoldDB" id="A0A418WB92"/>
<gene>
    <name evidence="1" type="ORF">D3874_09545</name>
</gene>
<comment type="caution">
    <text evidence="1">The sequence shown here is derived from an EMBL/GenBank/DDBJ whole genome shotgun (WGS) entry which is preliminary data.</text>
</comment>
<evidence type="ECO:0000313" key="1">
    <source>
        <dbReference type="EMBL" id="RJF87244.1"/>
    </source>
</evidence>
<dbReference type="EMBL" id="QYUK01000011">
    <property type="protein sequence ID" value="RJF87244.1"/>
    <property type="molecule type" value="Genomic_DNA"/>
</dbReference>
<sequence length="305" mass="33525">MFERLVHSDWSVDARKRWCASARRAAGHWRVSCPRRVPPLEQFVDELFDGRVLAGFDFPIGLPAAYGARTGFESFREALNAFGSGPWHQFFEVADDPAQISLHRPFYPRRSTTGAKQPHLLAAHGVAALDALHRRCERATAERRAASTLFWTLGGNQVGKAALTGWRGVIRPALARGARLWPFDGTLAALAATGGCVLCETYPGEAYGHVGARFRSGESKRRQADRRAKAEAIIAWTGRHGVIFEAAARAAILDGFGPSNSGEDPFDALIGLLGMIEVVEGRRTPGPEQDDEIRRWEGWILGQQL</sequence>
<proteinExistence type="predicted"/>
<keyword evidence="2" id="KW-1185">Reference proteome</keyword>
<dbReference type="OrthoDB" id="3078257at2"/>